<dbReference type="InterPro" id="IPR017162">
    <property type="entry name" value="UCP037266"/>
</dbReference>
<proteinExistence type="predicted"/>
<reference evidence="3 4" key="1">
    <citation type="submission" date="2018-08" db="EMBL/GenBank/DDBJ databases">
        <title>Recombination of ecologically and evolutionarily significant loci maintains genetic cohesion in the Pseudomonas syringae species complex.</title>
        <authorList>
            <person name="Dillon M."/>
            <person name="Thakur S."/>
            <person name="Almeida R.N.D."/>
            <person name="Weir B.S."/>
            <person name="Guttman D.S."/>
        </authorList>
    </citation>
    <scope>NUCLEOTIDE SEQUENCE [LARGE SCALE GENOMIC DNA]</scope>
    <source>
        <strain evidence="2 3">ICMP 4182</strain>
        <strain evidence="1 4">ICMP 867</strain>
    </source>
</reference>
<comment type="caution">
    <text evidence="2">The sequence shown here is derived from an EMBL/GenBank/DDBJ whole genome shotgun (WGS) entry which is preliminary data.</text>
</comment>
<evidence type="ECO:0000313" key="2">
    <source>
        <dbReference type="EMBL" id="RMQ12916.1"/>
    </source>
</evidence>
<dbReference type="InterPro" id="IPR036388">
    <property type="entry name" value="WH-like_DNA-bd_sf"/>
</dbReference>
<accession>A0A0P9U5I1</accession>
<dbReference type="Proteomes" id="UP000272471">
    <property type="component" value="Unassembled WGS sequence"/>
</dbReference>
<dbReference type="Proteomes" id="UP000280599">
    <property type="component" value="Unassembled WGS sequence"/>
</dbReference>
<evidence type="ECO:0000313" key="1">
    <source>
        <dbReference type="EMBL" id="RMO49822.1"/>
    </source>
</evidence>
<evidence type="ECO:0000313" key="3">
    <source>
        <dbReference type="Proteomes" id="UP000272471"/>
    </source>
</evidence>
<dbReference type="EMBL" id="RBQX01000225">
    <property type="protein sequence ID" value="RMQ12916.1"/>
    <property type="molecule type" value="Genomic_DNA"/>
</dbReference>
<evidence type="ECO:0008006" key="5">
    <source>
        <dbReference type="Google" id="ProtNLM"/>
    </source>
</evidence>
<gene>
    <name evidence="2" type="ORF">ALQ11_100027</name>
    <name evidence="1" type="ORF">ALQ41_100027</name>
</gene>
<evidence type="ECO:0000313" key="4">
    <source>
        <dbReference type="Proteomes" id="UP000280599"/>
    </source>
</evidence>
<dbReference type="EMBL" id="RBPT01000109">
    <property type="protein sequence ID" value="RMO49822.1"/>
    <property type="molecule type" value="Genomic_DNA"/>
</dbReference>
<dbReference type="Gene3D" id="1.10.10.10">
    <property type="entry name" value="Winged helix-like DNA-binding domain superfamily/Winged helix DNA-binding domain"/>
    <property type="match status" value="1"/>
</dbReference>
<sequence length="121" mass="13484">MHALSCKLQAASCTLKALKRDSSMEVSKTKSSFYRRLYVAYLIDSKLASSVPELTAVTGMPRRTAQDTISALSDLDIVCEFEQQEGARNHAGNYRIRNWGAIDKTWIARNLNSIKAVLGYP</sequence>
<name>A0A0P9U5I1_PSESG</name>
<organism evidence="2 3">
    <name type="scientific">Pseudomonas savastanoi pv. glycinea</name>
    <name type="common">Pseudomonas syringae pv. glycinea</name>
    <dbReference type="NCBI Taxonomy" id="318"/>
    <lineage>
        <taxon>Bacteria</taxon>
        <taxon>Pseudomonadati</taxon>
        <taxon>Pseudomonadota</taxon>
        <taxon>Gammaproteobacteria</taxon>
        <taxon>Pseudomonadales</taxon>
        <taxon>Pseudomonadaceae</taxon>
        <taxon>Pseudomonas</taxon>
    </lineage>
</organism>
<dbReference type="PIRSF" id="PIRSF037266">
    <property type="entry name" value="UCP037266"/>
    <property type="match status" value="1"/>
</dbReference>
<dbReference type="AlphaFoldDB" id="A0A0P9U5I1"/>
<protein>
    <recommendedName>
        <fullName evidence="5">Helix-turn-helix domain-containing protein</fullName>
    </recommendedName>
</protein>
<dbReference type="Pfam" id="PF09904">
    <property type="entry name" value="HTH_43"/>
    <property type="match status" value="1"/>
</dbReference>